<dbReference type="Proteomes" id="UP000601435">
    <property type="component" value="Unassembled WGS sequence"/>
</dbReference>
<organism evidence="1 2">
    <name type="scientific">Symbiodinium necroappetens</name>
    <dbReference type="NCBI Taxonomy" id="1628268"/>
    <lineage>
        <taxon>Eukaryota</taxon>
        <taxon>Sar</taxon>
        <taxon>Alveolata</taxon>
        <taxon>Dinophyceae</taxon>
        <taxon>Suessiales</taxon>
        <taxon>Symbiodiniaceae</taxon>
        <taxon>Symbiodinium</taxon>
    </lineage>
</organism>
<dbReference type="EMBL" id="CAJNJA010009808">
    <property type="protein sequence ID" value="CAE7250736.1"/>
    <property type="molecule type" value="Genomic_DNA"/>
</dbReference>
<protein>
    <submittedName>
        <fullName evidence="1">CRK1 protein</fullName>
    </submittedName>
</protein>
<comment type="caution">
    <text evidence="1">The sequence shown here is derived from an EMBL/GenBank/DDBJ whole genome shotgun (WGS) entry which is preliminary data.</text>
</comment>
<proteinExistence type="predicted"/>
<feature type="non-terminal residue" evidence="1">
    <location>
        <position position="1"/>
    </location>
</feature>
<sequence>MVVVRIDGALFIVQCGDDPNVPSDQEPFPVFHSEGGAGVWNVPWLNPYHLKALFQGELDDRNAPWRVPWAQKKPVVYWRGALTVPDNIPMSEAQHLPRFRVFQVASMRNELFDVGVSSIDGELIAAWGKKAVQKLMKQHSVRRTPRE</sequence>
<reference evidence="1" key="1">
    <citation type="submission" date="2021-02" db="EMBL/GenBank/DDBJ databases">
        <authorList>
            <person name="Dougan E. K."/>
            <person name="Rhodes N."/>
            <person name="Thang M."/>
            <person name="Chan C."/>
        </authorList>
    </citation>
    <scope>NUCLEOTIDE SEQUENCE</scope>
</reference>
<dbReference type="OrthoDB" id="541052at2759"/>
<evidence type="ECO:0000313" key="2">
    <source>
        <dbReference type="Proteomes" id="UP000601435"/>
    </source>
</evidence>
<gene>
    <name evidence="1" type="primary">CRK1</name>
    <name evidence="1" type="ORF">SNEC2469_LOCUS5173</name>
</gene>
<evidence type="ECO:0000313" key="1">
    <source>
        <dbReference type="EMBL" id="CAE7250736.1"/>
    </source>
</evidence>
<accession>A0A812M220</accession>
<keyword evidence="2" id="KW-1185">Reference proteome</keyword>
<name>A0A812M220_9DINO</name>
<dbReference type="AlphaFoldDB" id="A0A812M220"/>